<protein>
    <submittedName>
        <fullName evidence="3">Methyltransferase domain-containing protein</fullName>
    </submittedName>
</protein>
<dbReference type="AlphaFoldDB" id="A0A4R0HZK7"/>
<dbReference type="EMBL" id="SJKA01000023">
    <property type="protein sequence ID" value="TCC19305.1"/>
    <property type="molecule type" value="Genomic_DNA"/>
</dbReference>
<gene>
    <name evidence="3" type="ORF">E0H50_38415</name>
</gene>
<comment type="caution">
    <text evidence="3">The sequence shown here is derived from an EMBL/GenBank/DDBJ whole genome shotgun (WGS) entry which is preliminary data.</text>
</comment>
<evidence type="ECO:0000256" key="1">
    <source>
        <dbReference type="SAM" id="MobiDB-lite"/>
    </source>
</evidence>
<feature type="domain" description="Methyltransferase type 12" evidence="2">
    <location>
        <begin position="107"/>
        <end position="164"/>
    </location>
</feature>
<dbReference type="RefSeq" id="WP_131296070.1">
    <property type="nucleotide sequence ID" value="NZ_SJKA01000023.1"/>
</dbReference>
<dbReference type="InterPro" id="IPR029063">
    <property type="entry name" value="SAM-dependent_MTases_sf"/>
</dbReference>
<proteinExistence type="predicted"/>
<evidence type="ECO:0000259" key="2">
    <source>
        <dbReference type="Pfam" id="PF08242"/>
    </source>
</evidence>
<evidence type="ECO:0000313" key="3">
    <source>
        <dbReference type="EMBL" id="TCC19305.1"/>
    </source>
</evidence>
<feature type="compositionally biased region" description="Low complexity" evidence="1">
    <location>
        <begin position="28"/>
        <end position="39"/>
    </location>
</feature>
<accession>A0A4R0HZK7</accession>
<reference evidence="3 4" key="1">
    <citation type="submission" date="2019-02" db="EMBL/GenBank/DDBJ databases">
        <title>Kribbella capetownensis sp. nov. and Kribbella speibonae sp. nov., isolated from soil.</title>
        <authorList>
            <person name="Curtis S.M."/>
            <person name="Norton I."/>
            <person name="Everest G.J."/>
            <person name="Meyers P.R."/>
        </authorList>
    </citation>
    <scope>NUCLEOTIDE SEQUENCE [LARGE SCALE GENOMIC DNA]</scope>
    <source>
        <strain evidence="3 4">DSM 27082</strain>
    </source>
</reference>
<evidence type="ECO:0000313" key="4">
    <source>
        <dbReference type="Proteomes" id="UP000292695"/>
    </source>
</evidence>
<name>A0A4R0HZK7_9ACTN</name>
<dbReference type="Proteomes" id="UP000292695">
    <property type="component" value="Unassembled WGS sequence"/>
</dbReference>
<feature type="region of interest" description="Disordered" evidence="1">
    <location>
        <begin position="1"/>
        <end position="103"/>
    </location>
</feature>
<dbReference type="GO" id="GO:0032259">
    <property type="term" value="P:methylation"/>
    <property type="evidence" value="ECO:0007669"/>
    <property type="project" value="UniProtKB-KW"/>
</dbReference>
<sequence>MAGAPRRQRTGRRRRRDRGSPRTALHPAARARTGAGRSGPCRLPRLQGSRARPGSPDAARLGRGVPDRRCTTAAALGTGGTRGPQPGKLSEPPGRGVVAGHPRDRRAAARRSTGLGDRVTFSVADATTQNGQFDLVTILEALHDMPRPVDALRTARQMLAPGGTVLIADELVEEEFIAPATDAGLTEVQVHPFRTTYWRFYRLIP</sequence>
<dbReference type="Pfam" id="PF08242">
    <property type="entry name" value="Methyltransf_12"/>
    <property type="match status" value="1"/>
</dbReference>
<keyword evidence="3" id="KW-0808">Transferase</keyword>
<keyword evidence="3" id="KW-0489">Methyltransferase</keyword>
<dbReference type="InterPro" id="IPR013217">
    <property type="entry name" value="Methyltransf_12"/>
</dbReference>
<dbReference type="Gene3D" id="3.40.50.150">
    <property type="entry name" value="Vaccinia Virus protein VP39"/>
    <property type="match status" value="1"/>
</dbReference>
<feature type="compositionally biased region" description="Basic residues" evidence="1">
    <location>
        <begin position="1"/>
        <end position="17"/>
    </location>
</feature>
<dbReference type="GO" id="GO:0008168">
    <property type="term" value="F:methyltransferase activity"/>
    <property type="evidence" value="ECO:0007669"/>
    <property type="project" value="UniProtKB-KW"/>
</dbReference>
<organism evidence="3 4">
    <name type="scientific">Kribbella sindirgiensis</name>
    <dbReference type="NCBI Taxonomy" id="1124744"/>
    <lineage>
        <taxon>Bacteria</taxon>
        <taxon>Bacillati</taxon>
        <taxon>Actinomycetota</taxon>
        <taxon>Actinomycetes</taxon>
        <taxon>Propionibacteriales</taxon>
        <taxon>Kribbellaceae</taxon>
        <taxon>Kribbella</taxon>
    </lineage>
</organism>
<dbReference type="SUPFAM" id="SSF53335">
    <property type="entry name" value="S-adenosyl-L-methionine-dependent methyltransferases"/>
    <property type="match status" value="1"/>
</dbReference>
<dbReference type="OrthoDB" id="9801363at2"/>
<keyword evidence="4" id="KW-1185">Reference proteome</keyword>
<dbReference type="CDD" id="cd02440">
    <property type="entry name" value="AdoMet_MTases"/>
    <property type="match status" value="1"/>
</dbReference>